<keyword evidence="2" id="KW-1185">Reference proteome</keyword>
<evidence type="ECO:0000313" key="1">
    <source>
        <dbReference type="EMBL" id="WZU66041.1"/>
    </source>
</evidence>
<dbReference type="PROSITE" id="PS51257">
    <property type="entry name" value="PROKAR_LIPOPROTEIN"/>
    <property type="match status" value="1"/>
</dbReference>
<dbReference type="AlphaFoldDB" id="A0AAN0MDP5"/>
<reference evidence="1" key="1">
    <citation type="submission" date="2024-08" db="EMBL/GenBank/DDBJ databases">
        <title>Phylogenomic analyses of a clade within the roseobacter group suggest taxonomic reassignments of species of the genera Aestuariivita, Citreicella, Loktanella, Nautella, Pelagibaca, Ruegeria, Thalassobius, Thiobacimonas and Tropicibacter, and the proposal o.</title>
        <authorList>
            <person name="Jeon C.O."/>
        </authorList>
    </citation>
    <scope>NUCLEOTIDE SEQUENCE</scope>
    <source>
        <strain evidence="1">SS1-5</strain>
    </source>
</reference>
<dbReference type="Proteomes" id="UP001470809">
    <property type="component" value="Chromosome"/>
</dbReference>
<dbReference type="RefSeq" id="WP_342075370.1">
    <property type="nucleotide sequence ID" value="NZ_CP151767.2"/>
</dbReference>
<sequence length="107" mass="11463">MTMTKFAKLGCVMAGAVLIAGCEVAPDGSRGITDTGIDGGPLEDGVASIWVDPDGCQHWFIDDGIEGYMSPRLNRDGTPRCDAREDTRTTMLTKDGSSIIMEPEPNR</sequence>
<name>A0AAN0MDP5_9RHOB</name>
<dbReference type="EMBL" id="CP151767">
    <property type="protein sequence ID" value="WZU66041.1"/>
    <property type="molecule type" value="Genomic_DNA"/>
</dbReference>
<accession>A0AAN0MDP5</accession>
<evidence type="ECO:0000313" key="2">
    <source>
        <dbReference type="Proteomes" id="UP001470809"/>
    </source>
</evidence>
<organism evidence="1 2">
    <name type="scientific">Yoonia rhodophyticola</name>
    <dbReference type="NCBI Taxonomy" id="3137370"/>
    <lineage>
        <taxon>Bacteria</taxon>
        <taxon>Pseudomonadati</taxon>
        <taxon>Pseudomonadota</taxon>
        <taxon>Alphaproteobacteria</taxon>
        <taxon>Rhodobacterales</taxon>
        <taxon>Paracoccaceae</taxon>
        <taxon>Yoonia</taxon>
    </lineage>
</organism>
<gene>
    <name evidence="1" type="ORF">AABB31_13215</name>
</gene>
<proteinExistence type="predicted"/>
<dbReference type="KEGG" id="yrh:AABB31_13215"/>
<evidence type="ECO:0008006" key="3">
    <source>
        <dbReference type="Google" id="ProtNLM"/>
    </source>
</evidence>
<protein>
    <recommendedName>
        <fullName evidence="3">Lipoprotein</fullName>
    </recommendedName>
</protein>